<feature type="transmembrane region" description="Helical" evidence="1">
    <location>
        <begin position="6"/>
        <end position="25"/>
    </location>
</feature>
<reference evidence="8" key="1">
    <citation type="journal article" date="2000" name="Virology">
        <title>Transcriptional analysis of the ribonucleotide reductase genes of shrimp white spot syndrome virus.</title>
        <authorList>
            <person name="Tsai M.F."/>
            <person name="Lo C.F."/>
            <person name="van Hulten M.C."/>
            <person name="Tzeng H.F."/>
            <person name="Chou C.M."/>
            <person name="Huang C.J."/>
            <person name="Wang C.H."/>
            <person name="Lin J.Y."/>
            <person name="Vlak J.M."/>
            <person name="Kou G.H."/>
        </authorList>
    </citation>
    <scope>NUCLEOTIDE SEQUENCE [LARGE SCALE GENOMIC DNA]</scope>
</reference>
<accession>A0A2U9GEJ0</accession>
<dbReference type="EMBL" id="MG432480">
    <property type="protein sequence ID" value="AWQ63108.1"/>
    <property type="molecule type" value="Genomic_DNA"/>
</dbReference>
<evidence type="ECO:0000313" key="5">
    <source>
        <dbReference type="EMBL" id="AWQ63108.1"/>
    </source>
</evidence>
<keyword evidence="1" id="KW-0812">Transmembrane</keyword>
<dbReference type="EMBL" id="MG432475">
    <property type="protein sequence ID" value="AWQ61020.1"/>
    <property type="molecule type" value="Genomic_DNA"/>
</dbReference>
<reference evidence="2 8" key="2">
    <citation type="journal article" date="2000" name="Virology">
        <title>Identification and characterization of a shrimp white spot syndrome virus (WSSV) gene that encodes a novel chimeric polypeptide of cellular-type thymidine kinase and thymidylate kinase.</title>
        <authorList>
            <person name="Tsai M.F."/>
            <person name="Yu H.T."/>
            <person name="Tzeng H.F."/>
            <person name="Leu J.H."/>
            <person name="Chou C.M."/>
            <person name="Huang C.J."/>
            <person name="Wang C.H."/>
            <person name="Lin J.Y."/>
            <person name="Kou G.H."/>
            <person name="Lo C.F."/>
        </authorList>
    </citation>
    <scope>NUCLEOTIDE SEQUENCE [LARGE SCALE GENOMIC DNA]</scope>
    <source>
        <strain evidence="2">Taiwan</strain>
    </source>
</reference>
<evidence type="ECO:0000313" key="7">
    <source>
        <dbReference type="EMBL" id="AWQ63930.1"/>
    </source>
</evidence>
<dbReference type="EMBL" id="AF440570">
    <property type="protein sequence ID" value="AAL89385.1"/>
    <property type="molecule type" value="Genomic_DNA"/>
</dbReference>
<evidence type="ECO:0000256" key="1">
    <source>
        <dbReference type="SAM" id="Phobius"/>
    </source>
</evidence>
<sequence>MFLLIIMLIILAPLIFVGVNFFVYIKKNNWFSGAISNDTTINSTNSGGVGGLWDNVSDSESGTFPSRVQYSTSTKNLVNIAMDGDYATLVRNGMSTNQRPYETYKDVEDSQFYLHFFHVRNFKPLNGDENKDHLERDESFVLIESPYYNGGFLSYNINNPNPIYNSTEKPYINTEITSIVSTTGTDERFFCLEKEYVEDGEEGVTENRYFLRHMASNYVVKASFKSVMPTIEISDLTGTYNNKNSVKIKPVTGTSIIYEKLQGTK</sequence>
<reference evidence="2 8" key="9">
    <citation type="journal article" date="2004" name="J. Virol.">
        <title>Genomic and proteomic analysis of thirty-nine structural proteins of shrimp white spot syndrome virus.</title>
        <authorList>
            <person name="Tsai J.M."/>
            <person name="Wang H.C."/>
            <person name="Leu J.H."/>
            <person name="Hsiao H.H."/>
            <person name="Wang A.H."/>
            <person name="Kou G.H."/>
            <person name="Lo C.F."/>
        </authorList>
    </citation>
    <scope>NUCLEOTIDE SEQUENCE [LARGE SCALE GENOMIC DNA]</scope>
    <source>
        <strain evidence="2">Taiwan</strain>
    </source>
</reference>
<dbReference type="EMBL" id="MG432477">
    <property type="protein sequence ID" value="AWQ61881.1"/>
    <property type="molecule type" value="Genomic_DNA"/>
</dbReference>
<reference evidence="5" key="12">
    <citation type="journal article" name="FEMS Microbiol. Lett.">
        <title>Molecular variability and genetic structure of white spot syndrome virus strains from northwest Mexico based on the analysis of genomes.</title>
        <authorList>
            <person name="Parrilla-Taylor D.P."/>
            <person name="Vibanco-Perez N."/>
            <person name="Duran-Avelar M.J."/>
            <person name="Gomez-Gil B."/>
            <person name="Llera-Herrera R."/>
            <person name="Vazquez-Juarez R."/>
        </authorList>
    </citation>
    <scope>NUCLEOTIDE SEQUENCE</scope>
    <source>
        <strain evidence="3">ACF2</strain>
        <strain evidence="4">DVI</strain>
        <strain evidence="6">LC1</strain>
        <strain evidence="5">LC10</strain>
        <strain evidence="7">LG</strain>
    </source>
</reference>
<organism evidence="5">
    <name type="scientific">White spot syndrome virus</name>
    <name type="common">WSSV</name>
    <name type="synonym">White spot bacilliform virus</name>
    <dbReference type="NCBI Taxonomy" id="92652"/>
    <lineage>
        <taxon>Viruses</taxon>
        <taxon>Viruses incertae sedis</taxon>
        <taxon>Naldaviricetes</taxon>
        <taxon>Nimaviridae</taxon>
        <taxon>Whispovirus</taxon>
        <taxon>White spot syndrome virus</taxon>
    </lineage>
</organism>
<gene>
    <name evidence="5" type="primary">458</name>
</gene>
<reference evidence="2 8" key="6">
    <citation type="journal article" date="2002" name="Virology">
        <title>Chimeric polypeptide of thymidine kinase and thymidylate kinase of shrimp white spot syndrome virus: thymidine kinase activity of the recombinant protein expressed in a baculovirus/insect cell system.</title>
        <authorList>
            <person name="Tzeng H.F."/>
            <person name="Chang Z.F."/>
            <person name="Peng S.E."/>
            <person name="Wang C.H."/>
            <person name="Lin J.Y."/>
            <person name="Kou G.H."/>
            <person name="Lo C.F."/>
        </authorList>
    </citation>
    <scope>NUCLEOTIDE SEQUENCE [LARGE SCALE GENOMIC DNA]</scope>
    <source>
        <strain evidence="2">Taiwan</strain>
    </source>
</reference>
<protein>
    <submittedName>
        <fullName evidence="2">WSSV517</fullName>
    </submittedName>
    <submittedName>
        <fullName evidence="5">Wsv457</fullName>
    </submittedName>
</protein>
<keyword evidence="1" id="KW-1133">Transmembrane helix</keyword>
<dbReference type="Proteomes" id="UP000281246">
    <property type="component" value="Segment"/>
</dbReference>
<keyword evidence="1" id="KW-0472">Membrane</keyword>
<reference evidence="8" key="3">
    <citation type="journal article" date="2001" name="Virology">
        <title>Cloning, characterization, and phylogenetic analysis of a shrimp white spot syndrome virus gene that encodes a protein kinase.</title>
        <authorList>
            <person name="Liu W.J."/>
            <person name="Yu H.T."/>
            <person name="Peng S.E."/>
            <person name="Chang Y.S."/>
            <person name="Pien H.W."/>
            <person name="Lin C.J."/>
            <person name="Huang C.J."/>
            <person name="Tsai M.F."/>
            <person name="Huang C.J."/>
            <person name="Wang C.H."/>
            <person name="Lin J.Y."/>
            <person name="Lo C.F."/>
            <person name="Kou G.H."/>
        </authorList>
    </citation>
    <scope>NUCLEOTIDE SEQUENCE [LARGE SCALE GENOMIC DNA]</scope>
</reference>
<evidence type="ECO:0000313" key="2">
    <source>
        <dbReference type="EMBL" id="AAL89385.1"/>
    </source>
</evidence>
<evidence type="ECO:0000313" key="6">
    <source>
        <dbReference type="EMBL" id="AWQ63547.1"/>
    </source>
</evidence>
<organismHost>
    <name type="scientific">Crustacea</name>
    <name type="common">crustaceans</name>
    <dbReference type="NCBI Taxonomy" id="6657"/>
</organismHost>
<reference evidence="2 8" key="7">
    <citation type="journal article" date="2002" name="Virology">
        <title>Transcriptional analysis of the DNA polymerase gene of shrimp white spot syndrome virus.</title>
        <authorList>
            <person name="Chen L.L."/>
            <person name="Wang H.C."/>
            <person name="Huang C.J."/>
            <person name="Peng S.E."/>
            <person name="Chen Y.G."/>
            <person name="Lin S.J."/>
            <person name="Chen W.Y."/>
            <person name="Dai C.F."/>
            <person name="Yu H.T."/>
            <person name="Wang C.H."/>
            <person name="Lo C.F."/>
            <person name="Kou G.H."/>
        </authorList>
    </citation>
    <scope>NUCLEOTIDE SEQUENCE [LARGE SCALE GENOMIC DNA]</scope>
    <source>
        <strain evidence="2">Taiwan</strain>
    </source>
</reference>
<reference evidence="5" key="11">
    <citation type="submission" date="2017-11" db="EMBL/GenBank/DDBJ databases">
        <authorList>
            <person name="Parrilla Taylor D.P."/>
            <person name="Vibanco-Perez N."/>
            <person name="Duran-Avelar Md.J."/>
            <person name="Gomez-Gil B."/>
            <person name="Llera-Herrera R."/>
            <person name="Vazquez-Juarez R."/>
        </authorList>
    </citation>
    <scope>NUCLEOTIDE SEQUENCE</scope>
    <source>
        <strain evidence="3">ACF2</strain>
        <strain evidence="4">DVI</strain>
        <strain evidence="6">LC1</strain>
        <strain evidence="5">LC10</strain>
        <strain evidence="7">LG</strain>
    </source>
</reference>
<reference evidence="2 8" key="5">
    <citation type="journal article" date="2002" name="Virology">
        <title>Identification of a nucleocapsid protein (VP35) gene of shrimp white spot syndrome virus and characterization of the motif important for targeting VP35 to the nuclei of transfected insect cells.</title>
        <authorList>
            <person name="Chen L.L."/>
            <person name="Leu J.H."/>
            <person name="Huang C.J."/>
            <person name="Chou C.M."/>
            <person name="Chen S.M."/>
            <person name="Wang C.H."/>
            <person name="Lo C.F."/>
            <person name="Kou G.H."/>
        </authorList>
    </citation>
    <scope>NUCLEOTIDE SEQUENCE [LARGE SCALE GENOMIC DNA]</scope>
    <source>
        <strain evidence="2">Taiwan</strain>
    </source>
</reference>
<name>A0A2U9GEJ0_WSSV</name>
<reference evidence="2" key="4">
    <citation type="submission" date="2001-10" db="EMBL/GenBank/DDBJ databases">
        <authorList>
            <person name="Lo C.-F."/>
            <person name="Kou G.-H."/>
        </authorList>
    </citation>
    <scope>NUCLEOTIDE SEQUENCE</scope>
    <source>
        <strain evidence="2">Taiwan</strain>
    </source>
</reference>
<proteinExistence type="predicted"/>
<evidence type="ECO:0000313" key="3">
    <source>
        <dbReference type="EMBL" id="AWQ61020.1"/>
    </source>
</evidence>
<dbReference type="EMBL" id="MG432482">
    <property type="protein sequence ID" value="AWQ63930.1"/>
    <property type="molecule type" value="Genomic_DNA"/>
</dbReference>
<reference evidence="2 8" key="8">
    <citation type="journal article" date="2002" name="Virology">
        <title>Ribonucleotide reductase of shrimp white spot syndrome virus (WSSV): expression and enzymatic activity in a baculovirus/insect cell system and WSSV-infected shrimp.</title>
        <authorList>
            <person name="Lin S.T."/>
            <person name="Chang Y.S."/>
            <person name="Wang H.C."/>
            <person name="Tzeng H.F."/>
            <person name="Chang Z.F."/>
            <person name="Lin J.Y."/>
            <person name="Wang C.H."/>
            <person name="Lo C.F."/>
            <person name="Kou G.H."/>
        </authorList>
    </citation>
    <scope>NUCLEOTIDE SEQUENCE [LARGE SCALE GENOMIC DNA]</scope>
    <source>
        <strain evidence="2">Taiwan</strain>
    </source>
</reference>
<dbReference type="EMBL" id="MG432481">
    <property type="protein sequence ID" value="AWQ63547.1"/>
    <property type="molecule type" value="Genomic_DNA"/>
</dbReference>
<evidence type="ECO:0000313" key="4">
    <source>
        <dbReference type="EMBL" id="AWQ61881.1"/>
    </source>
</evidence>
<reference evidence="2 8" key="10">
    <citation type="journal article" date="2005" name="J. Virol.">
        <title>The unique stacked rings in the nucleocapsid of the white spot syndrome virus virion are formed by the major structural protein VP664, the largest viral structural protein ever found.</title>
        <authorList>
            <person name="Leu J.H."/>
            <person name="Tsai J.M."/>
            <person name="Wang H.C."/>
            <person name="Wang A.H."/>
            <person name="Wang C.H."/>
            <person name="Kou G.H."/>
            <person name="Lo C.F."/>
        </authorList>
    </citation>
    <scope>NUCLEOTIDE SEQUENCE [LARGE SCALE GENOMIC DNA]</scope>
    <source>
        <strain evidence="2">Taiwan</strain>
    </source>
</reference>
<evidence type="ECO:0000313" key="8">
    <source>
        <dbReference type="Proteomes" id="UP000281246"/>
    </source>
</evidence>